<sequence>MSPPTPRIAIIGAGPAGLTLAALLHKRAIPFTLFELRPRPTPSDLAAVSGMLDLHDESGLAAVRACDLYDDLLPLTADCEQAMRLLDVDGGVRHQDADEGEGRPEVSRHNLTGLLLSRIPAEMIRWDHKLRSATRRVDESSSVLLDFGEKGTHVFDFVVGADGAWSRVRQALIPDAAKPRYTGVQNLVVTARQIGTRYPQLAELVGRGSMFSLGMGHVCASHHGPQDSARLYVGVGTDEEDFVRVRGLEGKTAAEVGSVYLADENLYGRWGEKMKELIRTVCDEETKDHPGQAAELRGIYELPVGHAWQHRPGVTIIGDAAHLMTPWAGEGANISMWDSLDLAAVLVDAWEAAKARGSDTDGGLRRVWQEELDPKLAAFEKVMQERGAVYAEESSNNGKMIFSDDGLEKFVAFFKSHGPPPE</sequence>
<evidence type="ECO:0000313" key="6">
    <source>
        <dbReference type="EMBL" id="OIW34661.1"/>
    </source>
</evidence>
<keyword evidence="1" id="KW-0285">Flavoprotein</keyword>
<dbReference type="InParanoid" id="A0A1J7J5D3"/>
<dbReference type="GO" id="GO:0004497">
    <property type="term" value="F:monooxygenase activity"/>
    <property type="evidence" value="ECO:0007669"/>
    <property type="project" value="UniProtKB-KW"/>
</dbReference>
<evidence type="ECO:0000256" key="2">
    <source>
        <dbReference type="ARBA" id="ARBA00022827"/>
    </source>
</evidence>
<dbReference type="Pfam" id="PF01494">
    <property type="entry name" value="FAD_binding_3"/>
    <property type="match status" value="1"/>
</dbReference>
<evidence type="ECO:0000259" key="5">
    <source>
        <dbReference type="Pfam" id="PF01494"/>
    </source>
</evidence>
<evidence type="ECO:0000256" key="3">
    <source>
        <dbReference type="ARBA" id="ARBA00023002"/>
    </source>
</evidence>
<organism evidence="6 7">
    <name type="scientific">Coniochaeta ligniaria NRRL 30616</name>
    <dbReference type="NCBI Taxonomy" id="1408157"/>
    <lineage>
        <taxon>Eukaryota</taxon>
        <taxon>Fungi</taxon>
        <taxon>Dikarya</taxon>
        <taxon>Ascomycota</taxon>
        <taxon>Pezizomycotina</taxon>
        <taxon>Sordariomycetes</taxon>
        <taxon>Sordariomycetidae</taxon>
        <taxon>Coniochaetales</taxon>
        <taxon>Coniochaetaceae</taxon>
        <taxon>Coniochaeta</taxon>
    </lineage>
</organism>
<proteinExistence type="predicted"/>
<keyword evidence="2" id="KW-0274">FAD</keyword>
<evidence type="ECO:0000256" key="1">
    <source>
        <dbReference type="ARBA" id="ARBA00022630"/>
    </source>
</evidence>
<feature type="domain" description="FAD-binding" evidence="5">
    <location>
        <begin position="8"/>
        <end position="355"/>
    </location>
</feature>
<dbReference type="InterPro" id="IPR036188">
    <property type="entry name" value="FAD/NAD-bd_sf"/>
</dbReference>
<dbReference type="PRINTS" id="PR00420">
    <property type="entry name" value="RNGMNOXGNASE"/>
</dbReference>
<dbReference type="STRING" id="1408157.A0A1J7J5D3"/>
<keyword evidence="4" id="KW-0503">Monooxygenase</keyword>
<dbReference type="GO" id="GO:0071949">
    <property type="term" value="F:FAD binding"/>
    <property type="evidence" value="ECO:0007669"/>
    <property type="project" value="InterPro"/>
</dbReference>
<dbReference type="Gene3D" id="3.50.50.60">
    <property type="entry name" value="FAD/NAD(P)-binding domain"/>
    <property type="match status" value="1"/>
</dbReference>
<dbReference type="OrthoDB" id="655030at2759"/>
<reference evidence="6 7" key="1">
    <citation type="submission" date="2016-10" db="EMBL/GenBank/DDBJ databases">
        <title>Draft genome sequence of Coniochaeta ligniaria NRRL30616, a lignocellulolytic fungus for bioabatement of inhibitors in plant biomass hydrolysates.</title>
        <authorList>
            <consortium name="DOE Joint Genome Institute"/>
            <person name="Jimenez D.J."/>
            <person name="Hector R.E."/>
            <person name="Riley R."/>
            <person name="Sun H."/>
            <person name="Grigoriev I.V."/>
            <person name="Van Elsas J.D."/>
            <person name="Nichols N.N."/>
        </authorList>
    </citation>
    <scope>NUCLEOTIDE SEQUENCE [LARGE SCALE GENOMIC DNA]</scope>
    <source>
        <strain evidence="6 7">NRRL 30616</strain>
    </source>
</reference>
<dbReference type="EMBL" id="KV875093">
    <property type="protein sequence ID" value="OIW34661.1"/>
    <property type="molecule type" value="Genomic_DNA"/>
</dbReference>
<dbReference type="InterPro" id="IPR002938">
    <property type="entry name" value="FAD-bd"/>
</dbReference>
<evidence type="ECO:0000313" key="7">
    <source>
        <dbReference type="Proteomes" id="UP000182658"/>
    </source>
</evidence>
<dbReference type="SUPFAM" id="SSF51905">
    <property type="entry name" value="FAD/NAD(P)-binding domain"/>
    <property type="match status" value="1"/>
</dbReference>
<keyword evidence="7" id="KW-1185">Reference proteome</keyword>
<protein>
    <submittedName>
        <fullName evidence="6">Salicylate hydroxylase</fullName>
    </submittedName>
</protein>
<name>A0A1J7J5D3_9PEZI</name>
<dbReference type="AlphaFoldDB" id="A0A1J7J5D3"/>
<evidence type="ECO:0000256" key="4">
    <source>
        <dbReference type="ARBA" id="ARBA00023033"/>
    </source>
</evidence>
<dbReference type="Proteomes" id="UP000182658">
    <property type="component" value="Unassembled WGS sequence"/>
</dbReference>
<keyword evidence="3" id="KW-0560">Oxidoreductase</keyword>
<gene>
    <name evidence="6" type="ORF">CONLIGDRAFT_14845</name>
</gene>
<dbReference type="PANTHER" id="PTHR46972">
    <property type="entry name" value="MONOOXYGENASE ASQM-RELATED"/>
    <property type="match status" value="1"/>
</dbReference>
<accession>A0A1J7J5D3</accession>
<dbReference type="PANTHER" id="PTHR46972:SF1">
    <property type="entry name" value="FAD DEPENDENT OXIDOREDUCTASE DOMAIN-CONTAINING PROTEIN"/>
    <property type="match status" value="1"/>
</dbReference>